<comment type="subcellular location">
    <subcellularLocation>
        <location evidence="1">Membrane</location>
        <topology evidence="1">Multi-pass membrane protein</topology>
    </subcellularLocation>
</comment>
<evidence type="ECO:0000256" key="1">
    <source>
        <dbReference type="ARBA" id="ARBA00004141"/>
    </source>
</evidence>
<accession>A0A7R7EJB3</accession>
<keyword evidence="4 5" id="KW-0472">Membrane</keyword>
<feature type="transmembrane region" description="Helical" evidence="5">
    <location>
        <begin position="310"/>
        <end position="328"/>
    </location>
</feature>
<gene>
    <name evidence="7" type="ORF">bsdtb5_07870</name>
</gene>
<dbReference type="PANTHER" id="PTHR43027">
    <property type="entry name" value="DOXORUBICIN RESISTANCE ABC TRANSPORTER PERMEASE PROTEIN DRRC-RELATED"/>
    <property type="match status" value="1"/>
</dbReference>
<organism evidence="7 8">
    <name type="scientific">Anaeromicropila herbilytica</name>
    <dbReference type="NCBI Taxonomy" id="2785025"/>
    <lineage>
        <taxon>Bacteria</taxon>
        <taxon>Bacillati</taxon>
        <taxon>Bacillota</taxon>
        <taxon>Clostridia</taxon>
        <taxon>Lachnospirales</taxon>
        <taxon>Lachnospiraceae</taxon>
        <taxon>Anaeromicropila</taxon>
    </lineage>
</organism>
<feature type="transmembrane region" description="Helical" evidence="5">
    <location>
        <begin position="152"/>
        <end position="170"/>
    </location>
</feature>
<feature type="transmembrane region" description="Helical" evidence="5">
    <location>
        <begin position="21"/>
        <end position="39"/>
    </location>
</feature>
<evidence type="ECO:0000259" key="6">
    <source>
        <dbReference type="Pfam" id="PF12698"/>
    </source>
</evidence>
<dbReference type="InterPro" id="IPR052902">
    <property type="entry name" value="ABC-2_transporter"/>
</dbReference>
<feature type="domain" description="ABC-2 type transporter transmembrane" evidence="6">
    <location>
        <begin position="20"/>
        <end position="330"/>
    </location>
</feature>
<evidence type="ECO:0000256" key="5">
    <source>
        <dbReference type="SAM" id="Phobius"/>
    </source>
</evidence>
<dbReference type="GO" id="GO:0016020">
    <property type="term" value="C:membrane"/>
    <property type="evidence" value="ECO:0007669"/>
    <property type="project" value="UniProtKB-SubCell"/>
</dbReference>
<dbReference type="EMBL" id="AP024169">
    <property type="protein sequence ID" value="BCN29492.1"/>
    <property type="molecule type" value="Genomic_DNA"/>
</dbReference>
<dbReference type="PANTHER" id="PTHR43027:SF1">
    <property type="entry name" value="DOXORUBICIN RESISTANCE ABC TRANSPORTER PERMEASE PROTEIN DRRC-RELATED"/>
    <property type="match status" value="1"/>
</dbReference>
<evidence type="ECO:0000256" key="2">
    <source>
        <dbReference type="ARBA" id="ARBA00022692"/>
    </source>
</evidence>
<protein>
    <recommendedName>
        <fullName evidence="6">ABC-2 type transporter transmembrane domain-containing protein</fullName>
    </recommendedName>
</protein>
<keyword evidence="3 5" id="KW-1133">Transmembrane helix</keyword>
<keyword evidence="8" id="KW-1185">Reference proteome</keyword>
<dbReference type="Pfam" id="PF12698">
    <property type="entry name" value="ABC2_membrane_3"/>
    <property type="match status" value="1"/>
</dbReference>
<reference evidence="7 8" key="1">
    <citation type="submission" date="2020-11" db="EMBL/GenBank/DDBJ databases">
        <title>Draft genome sequencing of a Lachnospiraceae strain isolated from anoxic soil subjected to BSD treatment.</title>
        <authorList>
            <person name="Uek A."/>
            <person name="Tonouchi A."/>
        </authorList>
    </citation>
    <scope>NUCLEOTIDE SEQUENCE [LARGE SCALE GENOMIC DNA]</scope>
    <source>
        <strain evidence="7 8">TB5</strain>
    </source>
</reference>
<dbReference type="GO" id="GO:0140359">
    <property type="term" value="F:ABC-type transporter activity"/>
    <property type="evidence" value="ECO:0007669"/>
    <property type="project" value="InterPro"/>
</dbReference>
<dbReference type="KEGG" id="ahb:bsdtb5_07870"/>
<dbReference type="InterPro" id="IPR013525">
    <property type="entry name" value="ABC2_TM"/>
</dbReference>
<dbReference type="Proteomes" id="UP000595897">
    <property type="component" value="Chromosome"/>
</dbReference>
<evidence type="ECO:0000313" key="7">
    <source>
        <dbReference type="EMBL" id="BCN29492.1"/>
    </source>
</evidence>
<sequence length="338" mass="37991">MEIYYVFKNNIKRSYHNTFQFILLLLLPAIILLCSNVVGQMSKPSIRLGILYEEKNPAYHQVMKSLNQSKGITFQKAKEESLHTDLILGTYQYIIDLREVHEIKNLKILSYASDSSIRKITNQIKRSVESGNKVQLSVNNKGDITESERICAYLFTVFIITATINACILIKDRKEGMLRRFGFAPTKIYSYITGNTVFNLVVAVCQIVIVYGVIILFHIPVYLNIIHFLIIMSAIIFFSISMATFVCSISKSDLSANVLSSCVALLFTLLGGGFIGFYKMPFILQKVGSISPVHWIINSVGAMEDSKDNLPLTSIFLLIGVSIVLYLGSIKKLSKNVQ</sequence>
<evidence type="ECO:0000256" key="3">
    <source>
        <dbReference type="ARBA" id="ARBA00022989"/>
    </source>
</evidence>
<feature type="transmembrane region" description="Helical" evidence="5">
    <location>
        <begin position="225"/>
        <end position="246"/>
    </location>
</feature>
<dbReference type="AlphaFoldDB" id="A0A7R7EJB3"/>
<keyword evidence="2 5" id="KW-0812">Transmembrane</keyword>
<feature type="transmembrane region" description="Helical" evidence="5">
    <location>
        <begin position="197"/>
        <end position="219"/>
    </location>
</feature>
<name>A0A7R7EJB3_9FIRM</name>
<evidence type="ECO:0000313" key="8">
    <source>
        <dbReference type="Proteomes" id="UP000595897"/>
    </source>
</evidence>
<evidence type="ECO:0000256" key="4">
    <source>
        <dbReference type="ARBA" id="ARBA00023136"/>
    </source>
</evidence>
<feature type="transmembrane region" description="Helical" evidence="5">
    <location>
        <begin position="258"/>
        <end position="278"/>
    </location>
</feature>
<dbReference type="RefSeq" id="WP_271714764.1">
    <property type="nucleotide sequence ID" value="NZ_AP024169.1"/>
</dbReference>
<proteinExistence type="predicted"/>